<proteinExistence type="predicted"/>
<organism evidence="2 3">
    <name type="scientific">Mycena albidolilacea</name>
    <dbReference type="NCBI Taxonomy" id="1033008"/>
    <lineage>
        <taxon>Eukaryota</taxon>
        <taxon>Fungi</taxon>
        <taxon>Dikarya</taxon>
        <taxon>Basidiomycota</taxon>
        <taxon>Agaricomycotina</taxon>
        <taxon>Agaricomycetes</taxon>
        <taxon>Agaricomycetidae</taxon>
        <taxon>Agaricales</taxon>
        <taxon>Marasmiineae</taxon>
        <taxon>Mycenaceae</taxon>
        <taxon>Mycena</taxon>
    </lineage>
</organism>
<gene>
    <name evidence="2" type="ORF">DFH08DRAFT_821361</name>
</gene>
<dbReference type="Gene3D" id="2.160.20.10">
    <property type="entry name" value="Single-stranded right-handed beta-helix, Pectin lyase-like"/>
    <property type="match status" value="2"/>
</dbReference>
<keyword evidence="3" id="KW-1185">Reference proteome</keyword>
<dbReference type="Pfam" id="PF12708">
    <property type="entry name" value="Pect-lyase_RHGA_epim"/>
    <property type="match status" value="1"/>
</dbReference>
<dbReference type="AlphaFoldDB" id="A0AAD6ZAR9"/>
<evidence type="ECO:0000259" key="1">
    <source>
        <dbReference type="Pfam" id="PF12708"/>
    </source>
</evidence>
<sequence>MNIAINLSTAVDTAHQGIWMENGSGGFLGDLIINGGKYGIFTVRNVTISNAQTANFGSRNWGWTFQGVNINNCGTVGAEAIIDATVTDTPIFVRPGTHRRWIAGSEQHQVGQRPGRCRSHRWRRCGTTTITSWGQTNIHRGSGASGTFTQGTITAPPRLAVLLDSGRKIFGKSRPQYAAYAVSEFVSVRNQGVKGDGNTNDTAALKAIFATSSLAQPHTVCLFFDRNMCRYAGPDASHWHRIMQADAPLRGNLLRTCPAAWKFAVYRPAHQIYTTPRQGSGGTRRLRLLVPDALSSTRKGAGTPLRLPAAPCWVTPGRI</sequence>
<feature type="domain" description="Rhamnogalacturonase A/B/Epimerase-like pectate lyase" evidence="1">
    <location>
        <begin position="2"/>
        <end position="78"/>
    </location>
</feature>
<comment type="caution">
    <text evidence="2">The sequence shown here is derived from an EMBL/GenBank/DDBJ whole genome shotgun (WGS) entry which is preliminary data.</text>
</comment>
<dbReference type="Proteomes" id="UP001218218">
    <property type="component" value="Unassembled WGS sequence"/>
</dbReference>
<dbReference type="InterPro" id="IPR024535">
    <property type="entry name" value="RHGA/B-epi-like_pectate_lyase"/>
</dbReference>
<accession>A0AAD6ZAR9</accession>
<name>A0AAD6ZAR9_9AGAR</name>
<reference evidence="2" key="1">
    <citation type="submission" date="2023-03" db="EMBL/GenBank/DDBJ databases">
        <title>Massive genome expansion in bonnet fungi (Mycena s.s.) driven by repeated elements and novel gene families across ecological guilds.</title>
        <authorList>
            <consortium name="Lawrence Berkeley National Laboratory"/>
            <person name="Harder C.B."/>
            <person name="Miyauchi S."/>
            <person name="Viragh M."/>
            <person name="Kuo A."/>
            <person name="Thoen E."/>
            <person name="Andreopoulos B."/>
            <person name="Lu D."/>
            <person name="Skrede I."/>
            <person name="Drula E."/>
            <person name="Henrissat B."/>
            <person name="Morin E."/>
            <person name="Kohler A."/>
            <person name="Barry K."/>
            <person name="LaButti K."/>
            <person name="Morin E."/>
            <person name="Salamov A."/>
            <person name="Lipzen A."/>
            <person name="Mereny Z."/>
            <person name="Hegedus B."/>
            <person name="Baldrian P."/>
            <person name="Stursova M."/>
            <person name="Weitz H."/>
            <person name="Taylor A."/>
            <person name="Grigoriev I.V."/>
            <person name="Nagy L.G."/>
            <person name="Martin F."/>
            <person name="Kauserud H."/>
        </authorList>
    </citation>
    <scope>NUCLEOTIDE SEQUENCE</scope>
    <source>
        <strain evidence="2">CBHHK002</strain>
    </source>
</reference>
<dbReference type="InterPro" id="IPR012334">
    <property type="entry name" value="Pectin_lyas_fold"/>
</dbReference>
<evidence type="ECO:0000313" key="2">
    <source>
        <dbReference type="EMBL" id="KAJ7314329.1"/>
    </source>
</evidence>
<dbReference type="EMBL" id="JARIHO010000067">
    <property type="protein sequence ID" value="KAJ7314329.1"/>
    <property type="molecule type" value="Genomic_DNA"/>
</dbReference>
<protein>
    <recommendedName>
        <fullName evidence="1">Rhamnogalacturonase A/B/Epimerase-like pectate lyase domain-containing protein</fullName>
    </recommendedName>
</protein>
<evidence type="ECO:0000313" key="3">
    <source>
        <dbReference type="Proteomes" id="UP001218218"/>
    </source>
</evidence>